<proteinExistence type="predicted"/>
<feature type="transmembrane region" description="Helical" evidence="2">
    <location>
        <begin position="71"/>
        <end position="94"/>
    </location>
</feature>
<protein>
    <submittedName>
        <fullName evidence="5 6">Uncharacterized protein LOC106150891 isoform X1</fullName>
    </submittedName>
</protein>
<dbReference type="RefSeq" id="XP_013379363.1">
    <property type="nucleotide sequence ID" value="XM_013523909.1"/>
</dbReference>
<dbReference type="PROSITE" id="PS50850">
    <property type="entry name" value="MFS"/>
    <property type="match status" value="1"/>
</dbReference>
<accession>A0A1S3H034</accession>
<feature type="transmembrane region" description="Helical" evidence="2">
    <location>
        <begin position="139"/>
        <end position="159"/>
    </location>
</feature>
<evidence type="ECO:0000313" key="5">
    <source>
        <dbReference type="RefSeq" id="XP_013379362.1"/>
    </source>
</evidence>
<evidence type="ECO:0000256" key="1">
    <source>
        <dbReference type="ARBA" id="ARBA00004141"/>
    </source>
</evidence>
<dbReference type="OMA" id="SFASWSE"/>
<comment type="subcellular location">
    <subcellularLocation>
        <location evidence="1">Membrane</location>
        <topology evidence="1">Multi-pass membrane protein</topology>
    </subcellularLocation>
</comment>
<keyword evidence="2" id="KW-1133">Transmembrane helix</keyword>
<reference evidence="5 6" key="1">
    <citation type="submission" date="2025-04" db="UniProtKB">
        <authorList>
            <consortium name="RefSeq"/>
        </authorList>
    </citation>
    <scope>IDENTIFICATION</scope>
    <source>
        <tissue evidence="5 6">Gonads</tissue>
    </source>
</reference>
<dbReference type="OrthoDB" id="10016898at2759"/>
<dbReference type="RefSeq" id="XP_013379362.1">
    <property type="nucleotide sequence ID" value="XM_013523908.1"/>
</dbReference>
<evidence type="ECO:0000256" key="2">
    <source>
        <dbReference type="SAM" id="Phobius"/>
    </source>
</evidence>
<sequence length="457" mass="50061">MAYQGWFVLIATIPASLVCASFASWSEFVAMLSQPDSGIYGSVTLLGFVQSVYVLSAFVPSPFTKMAAKHLNIRLSFMTGLAISFLGLVLSSIAPDITFLTISRGVFVGFGVNFTMVPISFLIAEWFPWEHRFHVLATSFRMMINPIGSVAGANLIRWINDLLGWRYSFGVLAILAVCTAFGLVLFLRHPEEQDKDKAHSEALEQSKIPWSRASKMIIFVLWVTISSCKAVGQTVFYTIVVKYGEDLGFDALTATHPLTADGITGSISRGLTSFLGDYIKGNILHMYAVCATMLSVANVLVPYVKSPVELIIFGAVIGAGQGPILAAWYAACSEALGGESVHTLFVLQLVSWGIGQSIGSILPGLILDFTKSYTLLFHVLAVSYGFIVFGFICIILLNRRHASVNEGYRTYNMALGKIGSASKTAEDMSTSVYRLILESYPKYDYVEERVQPSQDER</sequence>
<evidence type="ECO:0000259" key="3">
    <source>
        <dbReference type="PROSITE" id="PS50850"/>
    </source>
</evidence>
<keyword evidence="4" id="KW-1185">Reference proteome</keyword>
<dbReference type="PANTHER" id="PTHR11360">
    <property type="entry name" value="MONOCARBOXYLATE TRANSPORTER"/>
    <property type="match status" value="1"/>
</dbReference>
<dbReference type="GeneID" id="106150891"/>
<evidence type="ECO:0000313" key="4">
    <source>
        <dbReference type="Proteomes" id="UP000085678"/>
    </source>
</evidence>
<dbReference type="GO" id="GO:0016020">
    <property type="term" value="C:membrane"/>
    <property type="evidence" value="ECO:0007669"/>
    <property type="project" value="UniProtKB-SubCell"/>
</dbReference>
<dbReference type="Gene3D" id="1.20.1250.20">
    <property type="entry name" value="MFS general substrate transporter like domains"/>
    <property type="match status" value="2"/>
</dbReference>
<evidence type="ECO:0000313" key="6">
    <source>
        <dbReference type="RefSeq" id="XP_013379363.1"/>
    </source>
</evidence>
<keyword evidence="2" id="KW-0812">Transmembrane</keyword>
<feature type="transmembrane region" description="Helical" evidence="2">
    <location>
        <begin position="344"/>
        <end position="367"/>
    </location>
</feature>
<dbReference type="InterPro" id="IPR050327">
    <property type="entry name" value="Proton-linked_MCT"/>
</dbReference>
<feature type="domain" description="Major facilitator superfamily (MFS) profile" evidence="3">
    <location>
        <begin position="1"/>
        <end position="402"/>
    </location>
</feature>
<gene>
    <name evidence="5 6" type="primary">LOC106150891</name>
</gene>
<dbReference type="PANTHER" id="PTHR11360:SF284">
    <property type="entry name" value="EG:103B4.3 PROTEIN-RELATED"/>
    <property type="match status" value="1"/>
</dbReference>
<dbReference type="Pfam" id="PF07690">
    <property type="entry name" value="MFS_1"/>
    <property type="match status" value="1"/>
</dbReference>
<dbReference type="GO" id="GO:0022857">
    <property type="term" value="F:transmembrane transporter activity"/>
    <property type="evidence" value="ECO:0007669"/>
    <property type="project" value="InterPro"/>
</dbReference>
<keyword evidence="2" id="KW-0472">Membrane</keyword>
<dbReference type="InterPro" id="IPR020846">
    <property type="entry name" value="MFS_dom"/>
</dbReference>
<dbReference type="Proteomes" id="UP000085678">
    <property type="component" value="Unplaced"/>
</dbReference>
<feature type="transmembrane region" description="Helical" evidence="2">
    <location>
        <begin position="39"/>
        <end position="59"/>
    </location>
</feature>
<dbReference type="InterPro" id="IPR011701">
    <property type="entry name" value="MFS"/>
</dbReference>
<dbReference type="InterPro" id="IPR036259">
    <property type="entry name" value="MFS_trans_sf"/>
</dbReference>
<dbReference type="AlphaFoldDB" id="A0A1S3H034"/>
<organism evidence="4 6">
    <name type="scientific">Lingula anatina</name>
    <name type="common">Brachiopod</name>
    <name type="synonym">Lingula unguis</name>
    <dbReference type="NCBI Taxonomy" id="7574"/>
    <lineage>
        <taxon>Eukaryota</taxon>
        <taxon>Metazoa</taxon>
        <taxon>Spiralia</taxon>
        <taxon>Lophotrochozoa</taxon>
        <taxon>Brachiopoda</taxon>
        <taxon>Linguliformea</taxon>
        <taxon>Lingulata</taxon>
        <taxon>Lingulida</taxon>
        <taxon>Linguloidea</taxon>
        <taxon>Lingulidae</taxon>
        <taxon>Lingula</taxon>
    </lineage>
</organism>
<feature type="transmembrane region" description="Helical" evidence="2">
    <location>
        <begin position="373"/>
        <end position="397"/>
    </location>
</feature>
<feature type="transmembrane region" description="Helical" evidence="2">
    <location>
        <begin position="106"/>
        <end position="127"/>
    </location>
</feature>
<feature type="transmembrane region" description="Helical" evidence="2">
    <location>
        <begin position="165"/>
        <end position="187"/>
    </location>
</feature>
<feature type="transmembrane region" description="Helical" evidence="2">
    <location>
        <begin position="284"/>
        <end position="304"/>
    </location>
</feature>
<dbReference type="KEGG" id="lak:106150891"/>
<dbReference type="SUPFAM" id="SSF103473">
    <property type="entry name" value="MFS general substrate transporter"/>
    <property type="match status" value="1"/>
</dbReference>
<feature type="transmembrane region" description="Helical" evidence="2">
    <location>
        <begin position="310"/>
        <end position="332"/>
    </location>
</feature>
<name>A0A1S3H034_LINAN</name>